<dbReference type="Gene3D" id="1.20.1250.20">
    <property type="entry name" value="MFS general substrate transporter like domains"/>
    <property type="match status" value="1"/>
</dbReference>
<feature type="transmembrane region" description="Helical" evidence="7">
    <location>
        <begin position="408"/>
        <end position="426"/>
    </location>
</feature>
<dbReference type="CDD" id="cd17323">
    <property type="entry name" value="MFS_Tpo1_MDR_like"/>
    <property type="match status" value="1"/>
</dbReference>
<keyword evidence="10" id="KW-1185">Reference proteome</keyword>
<dbReference type="SUPFAM" id="SSF103473">
    <property type="entry name" value="MFS general substrate transporter"/>
    <property type="match status" value="1"/>
</dbReference>
<feature type="region of interest" description="Disordered" evidence="6">
    <location>
        <begin position="1"/>
        <end position="81"/>
    </location>
</feature>
<dbReference type="Proteomes" id="UP000053831">
    <property type="component" value="Unassembled WGS sequence"/>
</dbReference>
<keyword evidence="5" id="KW-0325">Glycoprotein</keyword>
<dbReference type="InterPro" id="IPR020846">
    <property type="entry name" value="MFS_dom"/>
</dbReference>
<gene>
    <name evidence="9" type="ORF">ESCO_005217</name>
</gene>
<organism evidence="9 10">
    <name type="scientific">Escovopsis weberi</name>
    <dbReference type="NCBI Taxonomy" id="150374"/>
    <lineage>
        <taxon>Eukaryota</taxon>
        <taxon>Fungi</taxon>
        <taxon>Dikarya</taxon>
        <taxon>Ascomycota</taxon>
        <taxon>Pezizomycotina</taxon>
        <taxon>Sordariomycetes</taxon>
        <taxon>Hypocreomycetidae</taxon>
        <taxon>Hypocreales</taxon>
        <taxon>Hypocreaceae</taxon>
        <taxon>Escovopsis</taxon>
    </lineage>
</organism>
<dbReference type="GO" id="GO:0016020">
    <property type="term" value="C:membrane"/>
    <property type="evidence" value="ECO:0007669"/>
    <property type="project" value="UniProtKB-SubCell"/>
</dbReference>
<evidence type="ECO:0000313" key="10">
    <source>
        <dbReference type="Proteomes" id="UP000053831"/>
    </source>
</evidence>
<dbReference type="GO" id="GO:0022857">
    <property type="term" value="F:transmembrane transporter activity"/>
    <property type="evidence" value="ECO:0007669"/>
    <property type="project" value="InterPro"/>
</dbReference>
<accession>A0A0M8N7M3</accession>
<dbReference type="Pfam" id="PF07690">
    <property type="entry name" value="MFS_1"/>
    <property type="match status" value="1"/>
</dbReference>
<comment type="subcellular location">
    <subcellularLocation>
        <location evidence="1">Membrane</location>
        <topology evidence="1">Multi-pass membrane protein</topology>
    </subcellularLocation>
</comment>
<feature type="transmembrane region" description="Helical" evidence="7">
    <location>
        <begin position="88"/>
        <end position="116"/>
    </location>
</feature>
<evidence type="ECO:0000256" key="6">
    <source>
        <dbReference type="SAM" id="MobiDB-lite"/>
    </source>
</evidence>
<feature type="transmembrane region" description="Helical" evidence="7">
    <location>
        <begin position="216"/>
        <end position="238"/>
    </location>
</feature>
<evidence type="ECO:0000313" key="9">
    <source>
        <dbReference type="EMBL" id="KOS21631.1"/>
    </source>
</evidence>
<reference evidence="9 10" key="1">
    <citation type="submission" date="2015-07" db="EMBL/GenBank/DDBJ databases">
        <title>The genome of the fungus Escovopsis weberi, a specialized disease agent of ant agriculture.</title>
        <authorList>
            <person name="de Man T.J."/>
            <person name="Stajich J.E."/>
            <person name="Kubicek C.P."/>
            <person name="Chenthamara K."/>
            <person name="Atanasova L."/>
            <person name="Druzhinina I.S."/>
            <person name="Birnbaum S."/>
            <person name="Barribeau S.M."/>
            <person name="Teiling C."/>
            <person name="Suen G."/>
            <person name="Currie C."/>
            <person name="Gerardo N.M."/>
        </authorList>
    </citation>
    <scope>NUCLEOTIDE SEQUENCE [LARGE SCALE GENOMIC DNA]</scope>
</reference>
<dbReference type="AlphaFoldDB" id="A0A0M8N7M3"/>
<evidence type="ECO:0000256" key="5">
    <source>
        <dbReference type="ARBA" id="ARBA00023180"/>
    </source>
</evidence>
<dbReference type="EMBL" id="LGSR01000008">
    <property type="protein sequence ID" value="KOS21631.1"/>
    <property type="molecule type" value="Genomic_DNA"/>
</dbReference>
<keyword evidence="4 7" id="KW-0472">Membrane</keyword>
<feature type="transmembrane region" description="Helical" evidence="7">
    <location>
        <begin position="151"/>
        <end position="170"/>
    </location>
</feature>
<feature type="transmembrane region" description="Helical" evidence="7">
    <location>
        <begin position="330"/>
        <end position="350"/>
    </location>
</feature>
<dbReference type="InterPro" id="IPR036259">
    <property type="entry name" value="MFS_trans_sf"/>
</dbReference>
<protein>
    <submittedName>
        <fullName evidence="9">Putative transporter</fullName>
    </submittedName>
</protein>
<name>A0A0M8N7M3_ESCWE</name>
<comment type="caution">
    <text evidence="9">The sequence shown here is derived from an EMBL/GenBank/DDBJ whole genome shotgun (WGS) entry which is preliminary data.</text>
</comment>
<evidence type="ECO:0000256" key="1">
    <source>
        <dbReference type="ARBA" id="ARBA00004141"/>
    </source>
</evidence>
<dbReference type="PANTHER" id="PTHR23502">
    <property type="entry name" value="MAJOR FACILITATOR SUPERFAMILY"/>
    <property type="match status" value="1"/>
</dbReference>
<feature type="transmembrane region" description="Helical" evidence="7">
    <location>
        <begin position="500"/>
        <end position="522"/>
    </location>
</feature>
<dbReference type="OrthoDB" id="6770063at2759"/>
<evidence type="ECO:0000256" key="3">
    <source>
        <dbReference type="ARBA" id="ARBA00022989"/>
    </source>
</evidence>
<feature type="transmembrane region" description="Helical" evidence="7">
    <location>
        <begin position="182"/>
        <end position="204"/>
    </location>
</feature>
<dbReference type="PANTHER" id="PTHR23502:SF60">
    <property type="entry name" value="MAJOR FACILITATOR SUPERFAMILY (MFS) PROFILE DOMAIN-CONTAINING PROTEIN-RELATED"/>
    <property type="match status" value="1"/>
</dbReference>
<sequence length="534" mass="57683">MASSSGKPPAEEKLATVTIQAQDQFDPEKGQDGGDSPRDDQQQQKEHDEGGNSTDEHHSEDKPDDGLVRWDGPDDPENPRNWTKRRKWITIICVSCFTLISPVASSIVAPGLPAIAKDLHITQSIEQALALSVFVAAYALGPVVWGPLSEFYGRAIIIQVSNVWFLLFNLGCGLARNKQQMFAFRFLAGIGGSAPMAIGAGVVGDLFTAEERGSAIGIYSMAPVLGPALGPLAGGWIVQRVSWRWVFFASTIACGAVQAAGLLFLRETFAPVVLGRKRDRIARETGIASAALRTELDLAGKTRRQTLLIALTRPFRMLATQPIVQLLSLYMMYIYGLIYLVLSTFASLWATEYGEASGIDGLNYLSIGLGFLAGAQVTAPLQDRIYAALKRRYAPDGGPGRPEFRVPLLVPSAVLLPAGLLVYSWTAQAHTHWIWPNVGAFVFSAALIVAFQCVQAYLVDAYTRYAASAVGVVTILRSLAGFGFPLFAPAMYDRLGYGKGGTILAAIAIAIGWPSPILLWIYGERLRAAGQFST</sequence>
<keyword evidence="2 7" id="KW-0812">Transmembrane</keyword>
<dbReference type="PROSITE" id="PS50850">
    <property type="entry name" value="MFS"/>
    <property type="match status" value="1"/>
</dbReference>
<feature type="transmembrane region" description="Helical" evidence="7">
    <location>
        <begin position="465"/>
        <end position="488"/>
    </location>
</feature>
<feature type="domain" description="Major facilitator superfamily (MFS) profile" evidence="8">
    <location>
        <begin position="90"/>
        <end position="527"/>
    </location>
</feature>
<keyword evidence="3 7" id="KW-1133">Transmembrane helix</keyword>
<evidence type="ECO:0000256" key="2">
    <source>
        <dbReference type="ARBA" id="ARBA00022692"/>
    </source>
</evidence>
<dbReference type="FunFam" id="1.20.1250.20:FF:000011">
    <property type="entry name" value="MFS multidrug transporter, putative"/>
    <property type="match status" value="1"/>
</dbReference>
<dbReference type="STRING" id="150374.A0A0M8N7M3"/>
<feature type="transmembrane region" description="Helical" evidence="7">
    <location>
        <begin position="245"/>
        <end position="265"/>
    </location>
</feature>
<feature type="transmembrane region" description="Helical" evidence="7">
    <location>
        <begin position="362"/>
        <end position="381"/>
    </location>
</feature>
<feature type="compositionally biased region" description="Basic and acidic residues" evidence="6">
    <location>
        <begin position="26"/>
        <end position="72"/>
    </location>
</feature>
<feature type="transmembrane region" description="Helical" evidence="7">
    <location>
        <begin position="438"/>
        <end position="459"/>
    </location>
</feature>
<evidence type="ECO:0000256" key="4">
    <source>
        <dbReference type="ARBA" id="ARBA00023136"/>
    </source>
</evidence>
<evidence type="ECO:0000256" key="7">
    <source>
        <dbReference type="SAM" id="Phobius"/>
    </source>
</evidence>
<evidence type="ECO:0000259" key="8">
    <source>
        <dbReference type="PROSITE" id="PS50850"/>
    </source>
</evidence>
<dbReference type="InterPro" id="IPR011701">
    <property type="entry name" value="MFS"/>
</dbReference>
<proteinExistence type="predicted"/>